<dbReference type="CDD" id="cd09272">
    <property type="entry name" value="RNase_HI_RT_Ty1"/>
    <property type="match status" value="1"/>
</dbReference>
<evidence type="ECO:0000256" key="1">
    <source>
        <dbReference type="SAM" id="MobiDB-lite"/>
    </source>
</evidence>
<evidence type="ECO:0000313" key="4">
    <source>
        <dbReference type="Proteomes" id="UP000288805"/>
    </source>
</evidence>
<feature type="region of interest" description="Disordered" evidence="1">
    <location>
        <begin position="432"/>
        <end position="457"/>
    </location>
</feature>
<dbReference type="Proteomes" id="UP000288805">
    <property type="component" value="Unassembled WGS sequence"/>
</dbReference>
<dbReference type="PANTHER" id="PTHR11439:SF483">
    <property type="entry name" value="PEPTIDE SYNTHASE GLIP-LIKE, PUTATIVE (AFU_ORTHOLOGUE AFUA_3G12920)-RELATED"/>
    <property type="match status" value="1"/>
</dbReference>
<feature type="region of interest" description="Disordered" evidence="1">
    <location>
        <begin position="34"/>
        <end position="72"/>
    </location>
</feature>
<dbReference type="SUPFAM" id="SSF56672">
    <property type="entry name" value="DNA/RNA polymerases"/>
    <property type="match status" value="1"/>
</dbReference>
<sequence>MVVEESIHVIFYESNNSFQERESFDDDLGLETSMGKLQIEDRRQQEEVGEDPKKEESPLALPPPHQVQGESSQDLPKDWKFVINHLQDQIIGNPSSGALYGLKQAPRAWYERLSKFLLKRGFKMGKIDTTLFIKTKESDMLLVQIYVDDIIFGATNVSLCEEFSKCMHSEFEMSMMGELNFFIGLQIKQLKEGTFINQAKYIRDLLKRFNMEEAKTMKTPMSSSIKLDKDEKGKSIDSTMYRGMIGSLLYLTASRPDIMYSVCLCARFQSCPKESHLSVIKRILRYLKGTMDIGLWYPKGDNFELIGYSDADFAGCKVERKSTSGTCHFLGHSLVSWHSKKQNSVALSTAEAEYIAAGGRPVEEPINRFVKAENLKSLPFLRGTDWILEARVWDLGPRASHLADFLLSPCVRACVSVFPLLRAFRAQGKRPTEPSHAEIASQAPHAPDHAPLMDLSA</sequence>
<feature type="domain" description="Reverse transcriptase Ty1/copia-type" evidence="2">
    <location>
        <begin position="98"/>
        <end position="222"/>
    </location>
</feature>
<name>A0A438CMI5_VITVI</name>
<dbReference type="AlphaFoldDB" id="A0A438CMI5"/>
<reference evidence="3 4" key="1">
    <citation type="journal article" date="2018" name="PLoS Genet.">
        <title>Population sequencing reveals clonal diversity and ancestral inbreeding in the grapevine cultivar Chardonnay.</title>
        <authorList>
            <person name="Roach M.J."/>
            <person name="Johnson D.L."/>
            <person name="Bohlmann J."/>
            <person name="van Vuuren H.J."/>
            <person name="Jones S.J."/>
            <person name="Pretorius I.S."/>
            <person name="Schmidt S.A."/>
            <person name="Borneman A.R."/>
        </authorList>
    </citation>
    <scope>NUCLEOTIDE SEQUENCE [LARGE SCALE GENOMIC DNA]</scope>
    <source>
        <strain evidence="4">cv. Chardonnay</strain>
        <tissue evidence="3">Leaf</tissue>
    </source>
</reference>
<dbReference type="Pfam" id="PF07727">
    <property type="entry name" value="RVT_2"/>
    <property type="match status" value="1"/>
</dbReference>
<evidence type="ECO:0000313" key="3">
    <source>
        <dbReference type="EMBL" id="RVW24427.1"/>
    </source>
</evidence>
<evidence type="ECO:0000259" key="2">
    <source>
        <dbReference type="Pfam" id="PF07727"/>
    </source>
</evidence>
<dbReference type="InterPro" id="IPR043502">
    <property type="entry name" value="DNA/RNA_pol_sf"/>
</dbReference>
<organism evidence="3 4">
    <name type="scientific">Vitis vinifera</name>
    <name type="common">Grape</name>
    <dbReference type="NCBI Taxonomy" id="29760"/>
    <lineage>
        <taxon>Eukaryota</taxon>
        <taxon>Viridiplantae</taxon>
        <taxon>Streptophyta</taxon>
        <taxon>Embryophyta</taxon>
        <taxon>Tracheophyta</taxon>
        <taxon>Spermatophyta</taxon>
        <taxon>Magnoliopsida</taxon>
        <taxon>eudicotyledons</taxon>
        <taxon>Gunneridae</taxon>
        <taxon>Pentapetalae</taxon>
        <taxon>rosids</taxon>
        <taxon>Vitales</taxon>
        <taxon>Vitaceae</taxon>
        <taxon>Viteae</taxon>
        <taxon>Vitis</taxon>
    </lineage>
</organism>
<comment type="caution">
    <text evidence="3">The sequence shown here is derived from an EMBL/GenBank/DDBJ whole genome shotgun (WGS) entry which is preliminary data.</text>
</comment>
<dbReference type="InterPro" id="IPR013103">
    <property type="entry name" value="RVT_2"/>
</dbReference>
<protein>
    <submittedName>
        <fullName evidence="3">Retrovirus-related Pol polyprotein from transposon RE1</fullName>
    </submittedName>
</protein>
<proteinExistence type="predicted"/>
<dbReference type="EMBL" id="QGNW01002173">
    <property type="protein sequence ID" value="RVW24427.1"/>
    <property type="molecule type" value="Genomic_DNA"/>
</dbReference>
<feature type="compositionally biased region" description="Basic and acidic residues" evidence="1">
    <location>
        <begin position="38"/>
        <end position="57"/>
    </location>
</feature>
<dbReference type="PANTHER" id="PTHR11439">
    <property type="entry name" value="GAG-POL-RELATED RETROTRANSPOSON"/>
    <property type="match status" value="1"/>
</dbReference>
<accession>A0A438CMI5</accession>
<gene>
    <name evidence="3" type="primary">RE1_1378</name>
    <name evidence="3" type="ORF">CK203_093194</name>
</gene>